<dbReference type="GO" id="GO:0046872">
    <property type="term" value="F:metal ion binding"/>
    <property type="evidence" value="ECO:0007669"/>
    <property type="project" value="UniProtKB-KW"/>
</dbReference>
<dbReference type="Pfam" id="PF16898">
    <property type="entry name" value="TOPRIM_C"/>
    <property type="match status" value="1"/>
</dbReference>
<dbReference type="InterPro" id="IPR014721">
    <property type="entry name" value="Ribsml_uS5_D2-typ_fold_subgr"/>
</dbReference>
<feature type="compositionally biased region" description="Basic and acidic residues" evidence="18">
    <location>
        <begin position="1448"/>
        <end position="1459"/>
    </location>
</feature>
<dbReference type="Gene3D" id="3.30.1490.30">
    <property type="match status" value="1"/>
</dbReference>
<feature type="region of interest" description="Disordered" evidence="18">
    <location>
        <begin position="1159"/>
        <end position="1181"/>
    </location>
</feature>
<feature type="compositionally biased region" description="Low complexity" evidence="18">
    <location>
        <begin position="24"/>
        <end position="51"/>
    </location>
</feature>
<evidence type="ECO:0000256" key="5">
    <source>
        <dbReference type="ARBA" id="ARBA00012895"/>
    </source>
</evidence>
<dbReference type="CDD" id="cd16930">
    <property type="entry name" value="HATPase_TopII-like"/>
    <property type="match status" value="1"/>
</dbReference>
<evidence type="ECO:0000256" key="12">
    <source>
        <dbReference type="ARBA" id="ARBA00023125"/>
    </source>
</evidence>
<name>A0A286UQ73_9AGAM</name>
<dbReference type="InterPro" id="IPR013506">
    <property type="entry name" value="Topo_IIA_bsu_dom2"/>
</dbReference>
<dbReference type="InterPro" id="IPR013759">
    <property type="entry name" value="Topo_IIA_B_C"/>
</dbReference>
<dbReference type="CDD" id="cd00187">
    <property type="entry name" value="TOP4c"/>
    <property type="match status" value="1"/>
</dbReference>
<evidence type="ECO:0000313" key="22">
    <source>
        <dbReference type="Proteomes" id="UP000217199"/>
    </source>
</evidence>
<feature type="compositionally biased region" description="Acidic residues" evidence="18">
    <location>
        <begin position="1162"/>
        <end position="1176"/>
    </location>
</feature>
<evidence type="ECO:0000256" key="18">
    <source>
        <dbReference type="SAM" id="MobiDB-lite"/>
    </source>
</evidence>
<evidence type="ECO:0000256" key="6">
    <source>
        <dbReference type="ARBA" id="ARBA00019635"/>
    </source>
</evidence>
<dbReference type="Gene3D" id="1.10.268.10">
    <property type="entry name" value="Topoisomerase, domain 3"/>
    <property type="match status" value="1"/>
</dbReference>
<evidence type="ECO:0000256" key="13">
    <source>
        <dbReference type="ARBA" id="ARBA00023235"/>
    </source>
</evidence>
<evidence type="ECO:0000256" key="7">
    <source>
        <dbReference type="ARBA" id="ARBA00022723"/>
    </source>
</evidence>
<dbReference type="InterPro" id="IPR050634">
    <property type="entry name" value="DNA_Topoisomerase_II"/>
</dbReference>
<dbReference type="PRINTS" id="PR00418">
    <property type="entry name" value="TPI2FAMILY"/>
</dbReference>
<keyword evidence="17" id="KW-0175">Coiled coil</keyword>
<dbReference type="InterPro" id="IPR006171">
    <property type="entry name" value="TOPRIM_dom"/>
</dbReference>
<reference evidence="21 22" key="1">
    <citation type="journal article" date="2017" name="Mol. Ecol.">
        <title>Comparative and population genomic landscape of Phellinus noxius: A hypervariable fungus causing root rot in trees.</title>
        <authorList>
            <person name="Chung C.L."/>
            <person name="Lee T.J."/>
            <person name="Akiba M."/>
            <person name="Lee H.H."/>
            <person name="Kuo T.H."/>
            <person name="Liu D."/>
            <person name="Ke H.M."/>
            <person name="Yokoi T."/>
            <person name="Roa M.B."/>
            <person name="Lu M.J."/>
            <person name="Chang Y.Y."/>
            <person name="Ann P.J."/>
            <person name="Tsai J.N."/>
            <person name="Chen C.Y."/>
            <person name="Tzean S.S."/>
            <person name="Ota Y."/>
            <person name="Hattori T."/>
            <person name="Sahashi N."/>
            <person name="Liou R.F."/>
            <person name="Kikuchi T."/>
            <person name="Tsai I.J."/>
        </authorList>
    </citation>
    <scope>NUCLEOTIDE SEQUENCE [LARGE SCALE GENOMIC DNA]</scope>
    <source>
        <strain evidence="21 22">FFPRI411160</strain>
    </source>
</reference>
<comment type="caution">
    <text evidence="21">The sequence shown here is derived from an EMBL/GenBank/DDBJ whole genome shotgun (WGS) entry which is preliminary data.</text>
</comment>
<dbReference type="PRINTS" id="PR01158">
    <property type="entry name" value="TOPISMRASEII"/>
</dbReference>
<evidence type="ECO:0000256" key="4">
    <source>
        <dbReference type="ARBA" id="ARBA00011080"/>
    </source>
</evidence>
<dbReference type="PROSITE" id="PS50880">
    <property type="entry name" value="TOPRIM"/>
    <property type="match status" value="1"/>
</dbReference>
<dbReference type="InterPro" id="IPR002205">
    <property type="entry name" value="Topo_IIA_dom_A"/>
</dbReference>
<dbReference type="InterPro" id="IPR001154">
    <property type="entry name" value="TopoII_euk"/>
</dbReference>
<dbReference type="SMART" id="SM00434">
    <property type="entry name" value="TOP4c"/>
    <property type="match status" value="1"/>
</dbReference>
<dbReference type="GO" id="GO:0003918">
    <property type="term" value="F:DNA topoisomerase type II (double strand cut, ATP-hydrolyzing) activity"/>
    <property type="evidence" value="ECO:0007669"/>
    <property type="project" value="UniProtKB-UniRule"/>
</dbReference>
<gene>
    <name evidence="21" type="ORF">PNOK_0171000</name>
</gene>
<dbReference type="FunCoup" id="A0A286UQ73">
    <property type="interactions" value="710"/>
</dbReference>
<dbReference type="CDD" id="cd03481">
    <property type="entry name" value="TopoIIA_Trans_ScTopoIIA"/>
    <property type="match status" value="1"/>
</dbReference>
<dbReference type="EC" id="5.6.2.2" evidence="5 16"/>
<feature type="region of interest" description="Disordered" evidence="18">
    <location>
        <begin position="1267"/>
        <end position="1571"/>
    </location>
</feature>
<dbReference type="Gene3D" id="3.40.50.670">
    <property type="match status" value="1"/>
</dbReference>
<dbReference type="InterPro" id="IPR034157">
    <property type="entry name" value="TOPRIM_TopoII"/>
</dbReference>
<dbReference type="GO" id="GO:0005634">
    <property type="term" value="C:nucleus"/>
    <property type="evidence" value="ECO:0007669"/>
    <property type="project" value="TreeGrafter"/>
</dbReference>
<dbReference type="InterPro" id="IPR020568">
    <property type="entry name" value="Ribosomal_Su5_D2-typ_SF"/>
</dbReference>
<dbReference type="SMART" id="SM00433">
    <property type="entry name" value="TOP2c"/>
    <property type="match status" value="1"/>
</dbReference>
<dbReference type="FunFam" id="3.30.230.10:FF:000008">
    <property type="entry name" value="DNA topoisomerase 2"/>
    <property type="match status" value="1"/>
</dbReference>
<keyword evidence="11 15" id="KW-0799">Topoisomerase</keyword>
<feature type="compositionally biased region" description="Polar residues" evidence="18">
    <location>
        <begin position="1433"/>
        <end position="1444"/>
    </location>
</feature>
<keyword evidence="8 16" id="KW-0547">Nucleotide-binding</keyword>
<evidence type="ECO:0000256" key="15">
    <source>
        <dbReference type="PROSITE-ProRule" id="PRU01384"/>
    </source>
</evidence>
<dbReference type="Pfam" id="PF01751">
    <property type="entry name" value="Toprim"/>
    <property type="match status" value="1"/>
</dbReference>
<dbReference type="GO" id="GO:0003677">
    <property type="term" value="F:DNA binding"/>
    <property type="evidence" value="ECO:0007669"/>
    <property type="project" value="UniProtKB-UniRule"/>
</dbReference>
<evidence type="ECO:0000256" key="9">
    <source>
        <dbReference type="ARBA" id="ARBA00022840"/>
    </source>
</evidence>
<dbReference type="GO" id="GO:0000819">
    <property type="term" value="P:sister chromatid segregation"/>
    <property type="evidence" value="ECO:0007669"/>
    <property type="project" value="TreeGrafter"/>
</dbReference>
<dbReference type="PANTHER" id="PTHR10169:SF38">
    <property type="entry name" value="DNA TOPOISOMERASE 2"/>
    <property type="match status" value="1"/>
</dbReference>
<dbReference type="GO" id="GO:0006265">
    <property type="term" value="P:DNA topological change"/>
    <property type="evidence" value="ECO:0007669"/>
    <property type="project" value="UniProtKB-UniRule"/>
</dbReference>
<dbReference type="Pfam" id="PF00521">
    <property type="entry name" value="DNA_topoisoIV"/>
    <property type="match status" value="1"/>
</dbReference>
<accession>A0A286UQ73</accession>
<dbReference type="STRING" id="2282107.A0A286UQ73"/>
<dbReference type="InterPro" id="IPR013757">
    <property type="entry name" value="Topo_IIA_A_a_sf"/>
</dbReference>
<dbReference type="OrthoDB" id="276498at2759"/>
<keyword evidence="7" id="KW-0479">Metal-binding</keyword>
<proteinExistence type="inferred from homology"/>
<feature type="compositionally biased region" description="Acidic residues" evidence="18">
    <location>
        <begin position="1554"/>
        <end position="1571"/>
    </location>
</feature>
<dbReference type="InterPro" id="IPR018522">
    <property type="entry name" value="TopoIIA_CS"/>
</dbReference>
<dbReference type="InterPro" id="IPR003594">
    <property type="entry name" value="HATPase_dom"/>
</dbReference>
<dbReference type="FunFam" id="3.30.1360.40:FF:000003">
    <property type="entry name" value="DNA topoisomerase 2"/>
    <property type="match status" value="1"/>
</dbReference>
<dbReference type="Gene3D" id="3.30.1360.40">
    <property type="match status" value="1"/>
</dbReference>
<keyword evidence="13 15" id="KW-0413">Isomerase</keyword>
<dbReference type="CDD" id="cd03365">
    <property type="entry name" value="TOPRIM_TopoIIA"/>
    <property type="match status" value="1"/>
</dbReference>
<dbReference type="FunFam" id="3.90.199.10:FF:000002">
    <property type="entry name" value="DNA topoisomerase 2"/>
    <property type="match status" value="1"/>
</dbReference>
<comment type="function">
    <text evidence="14 16">Control of topological states of DNA by transient breakage and subsequent rejoining of DNA strands. Topoisomerase II makes double-strand breaks.</text>
</comment>
<dbReference type="GO" id="GO:0000712">
    <property type="term" value="P:resolution of meiotic recombination intermediates"/>
    <property type="evidence" value="ECO:0007669"/>
    <property type="project" value="TreeGrafter"/>
</dbReference>
<dbReference type="InterPro" id="IPR031660">
    <property type="entry name" value="TOPRIM_C"/>
</dbReference>
<keyword evidence="12 15" id="KW-0238">DNA-binding</keyword>
<dbReference type="InterPro" id="IPR013760">
    <property type="entry name" value="Topo_IIA-like_dom_sf"/>
</dbReference>
<sequence length="1571" mass="176960">MSSEEENFDINDVSASDFESDDYAPVAKKTSKVKAAPKAAKPAKTAKATTKAPEKPKATKKKPLKVVDENVDDSFMDVDKNVSDDDDSGPSTSNAPIAPPRKNKSASEQYQQLTPVEHILKRPDSYIGSVEMITQAMWAFDSESNRMVYRDIKYVPGFYKIVDEILVNAADNKINDPNMDTLKVTIDVDEGMISIYNNGKGIPIEMHSVQKKYIPEMIFGHLLTSSNYDDDEKKLTGGRNGYGAKLTNIYSTEFTVETADKNSEQKYKQTWTNNMSVCGKAKITKSKKEEFTRVTFKPDLARFGMDSIDEDMVALLKKRVYDMAGTVKNVKVYLNDERLKVKNFKQYVDMYINSVAAEATDASGGAAQSKQTIVYEQIHDRWEVAFAVSEGAFQQVSFANSISTMKGGTHVNYIADQISKNLISIITKRNKGATVKPAQIRNHMWIFVNALIENPTFDSQTKETLTLPSNKFGTKPTLTEDFLKKVTKTSIIDHVLNWAKFKADQQIKKTDGTKRSRLLGLTKLADANNAGTREAGKCTLILTEGDSAKALAVAGLGVVGRNNFGVFPLRGKLLNVREAKHDQIMKNEELQNVKKILGLQHNKVYSDISSLRYGRLMIMTDQDHDGSHIKGLLINFLDHFYPSLLKIPEFLVEFVTPIVRVTKGRERIDFFTLPEYERWLEETPDSHKWESKYYKGLGTSKDTDARDYFSNMAKHMIPFATTQEGDRELIDLAFSKKKADERKEWLRQFRPGTYLDHNVDEIPYSDFINKELILFSMADNIRSIPSVADGLKPGQRKVIWGCFKRKLKKEIKVAQLVGYISEKAAYHHGEVSLTMTIVNLAQDYVGSNNMNLLLPNGQYGTRDQGGKDHASARYIFTEPAPIARAVFHPSDDPLLTVQKDDGEIIEPEYYMPILPLVLINGAEGIGTGWSTNVPSYNPRDIVDNLKRLMKGEEQIPMLPWWRGFNGTIRRAGDNRFEVTGIVRKLNDTTVEITELPIHKWTQNFKAELEAMCGEKGDGVVKDYKEHHDNRNVHFVITMGAKELEKAEAQGLEEYFKLTSKISTSNMICFDFEGKIKKYNNPEEILEDFYPIRLSYYQKRKDYLAGELQLELERLTNQARFVQMITKKELVVSGRKKVDIVSELRKKNFRPFPKVKKAKAAGETEDALEDEDADEQETGSTTDYDYLLGMPIYSLTHEKIQKLLDQAKQKEDELMALLELTPIQIWTTDLDNFIVQWDKTCQEWEDAAVKDANGKIIKKKQATLKTRKSLSGPFGKKKKTEDDDSGDDFVPKKAVAKSAPKKAAETTERKVSKSKVKKEPDDDEDDDFIKVGPSKSASENKEAGQRKVSRQRAPPKKYVESDDDDDFVKPVVTKKEESTSDSIPKPTTKKPKAVIKKEDSDIEMESLDTAQGSSTPKRKSPATDEDSDDDEMSIQPTKKTKTQVSLKEFFNKRKAGETKKPVVSPSRIAAMKPKSKAPAKKAPAKKVVKSEDESDFEAVPAPKSKATGAKKAPAKKSVLSDDDEDMDSEPAAKETKRTAAPRRAARVAPKKYIDVSEEDDAQDDTFEISDSD</sequence>
<dbReference type="Proteomes" id="UP000217199">
    <property type="component" value="Unassembled WGS sequence"/>
</dbReference>
<dbReference type="Pfam" id="PF00204">
    <property type="entry name" value="DNA_gyraseB"/>
    <property type="match status" value="1"/>
</dbReference>
<dbReference type="PROSITE" id="PS52040">
    <property type="entry name" value="TOPO_IIA"/>
    <property type="match status" value="1"/>
</dbReference>
<evidence type="ECO:0000256" key="1">
    <source>
        <dbReference type="ARBA" id="ARBA00000185"/>
    </source>
</evidence>
<keyword evidence="9 16" id="KW-0067">ATP-binding</keyword>
<organism evidence="21 22">
    <name type="scientific">Pyrrhoderma noxium</name>
    <dbReference type="NCBI Taxonomy" id="2282107"/>
    <lineage>
        <taxon>Eukaryota</taxon>
        <taxon>Fungi</taxon>
        <taxon>Dikarya</taxon>
        <taxon>Basidiomycota</taxon>
        <taxon>Agaricomycotina</taxon>
        <taxon>Agaricomycetes</taxon>
        <taxon>Hymenochaetales</taxon>
        <taxon>Hymenochaetaceae</taxon>
        <taxon>Pyrrhoderma</taxon>
    </lineage>
</organism>
<dbReference type="SUPFAM" id="SSF54211">
    <property type="entry name" value="Ribosomal protein S5 domain 2-like"/>
    <property type="match status" value="1"/>
</dbReference>
<dbReference type="EMBL" id="NBII01000002">
    <property type="protein sequence ID" value="PAV21753.1"/>
    <property type="molecule type" value="Genomic_DNA"/>
</dbReference>
<feature type="compositionally biased region" description="Basic and acidic residues" evidence="18">
    <location>
        <begin position="1301"/>
        <end position="1310"/>
    </location>
</feature>
<comment type="similarity">
    <text evidence="4 16">Belongs to the type II topoisomerase family.</text>
</comment>
<dbReference type="InterPro" id="IPR036890">
    <property type="entry name" value="HATPase_C_sf"/>
</dbReference>
<dbReference type="Gene3D" id="3.30.565.10">
    <property type="entry name" value="Histidine kinase-like ATPase, C-terminal domain"/>
    <property type="match status" value="1"/>
</dbReference>
<dbReference type="PANTHER" id="PTHR10169">
    <property type="entry name" value="DNA TOPOISOMERASE/GYRASE"/>
    <property type="match status" value="1"/>
</dbReference>
<feature type="compositionally biased region" description="Basic residues" evidence="18">
    <location>
        <begin position="1472"/>
        <end position="1486"/>
    </location>
</feature>
<evidence type="ECO:0000313" key="21">
    <source>
        <dbReference type="EMBL" id="PAV21753.1"/>
    </source>
</evidence>
<dbReference type="SUPFAM" id="SSF55874">
    <property type="entry name" value="ATPase domain of HSP90 chaperone/DNA topoisomerase II/histidine kinase"/>
    <property type="match status" value="1"/>
</dbReference>
<keyword evidence="10" id="KW-0460">Magnesium</keyword>
<evidence type="ECO:0000256" key="2">
    <source>
        <dbReference type="ARBA" id="ARBA00001913"/>
    </source>
</evidence>
<feature type="coiled-coil region" evidence="17">
    <location>
        <begin position="1192"/>
        <end position="1219"/>
    </location>
</feature>
<evidence type="ECO:0000256" key="8">
    <source>
        <dbReference type="ARBA" id="ARBA00022741"/>
    </source>
</evidence>
<dbReference type="FunFam" id="3.30.1490.30:FF:000001">
    <property type="entry name" value="DNA topoisomerase 2"/>
    <property type="match status" value="1"/>
</dbReference>
<evidence type="ECO:0000259" key="19">
    <source>
        <dbReference type="PROSITE" id="PS50880"/>
    </source>
</evidence>
<dbReference type="FunFam" id="3.30.565.10:FF:000004">
    <property type="entry name" value="DNA topoisomerase 2"/>
    <property type="match status" value="1"/>
</dbReference>
<feature type="compositionally biased region" description="Basic residues" evidence="18">
    <location>
        <begin position="1538"/>
        <end position="1548"/>
    </location>
</feature>
<dbReference type="Gene3D" id="3.90.199.10">
    <property type="entry name" value="Topoisomerase II, domain 5"/>
    <property type="match status" value="1"/>
</dbReference>
<comment type="cofactor">
    <cofactor evidence="3">
        <name>Mg(2+)</name>
        <dbReference type="ChEBI" id="CHEBI:18420"/>
    </cofactor>
</comment>
<evidence type="ECO:0000256" key="16">
    <source>
        <dbReference type="RuleBase" id="RU362094"/>
    </source>
</evidence>
<dbReference type="FunFam" id="3.40.50.670:FF:000001">
    <property type="entry name" value="DNA topoisomerase 2"/>
    <property type="match status" value="2"/>
</dbReference>
<dbReference type="InParanoid" id="A0A286UQ73"/>
<dbReference type="InterPro" id="IPR001241">
    <property type="entry name" value="Topo_IIA"/>
</dbReference>
<evidence type="ECO:0000259" key="20">
    <source>
        <dbReference type="PROSITE" id="PS52040"/>
    </source>
</evidence>
<feature type="region of interest" description="Disordered" evidence="18">
    <location>
        <begin position="1"/>
        <end position="109"/>
    </location>
</feature>
<feature type="compositionally biased region" description="Acidic residues" evidence="18">
    <location>
        <begin position="1422"/>
        <end position="1431"/>
    </location>
</feature>
<keyword evidence="22" id="KW-1185">Reference proteome</keyword>
<feature type="active site" description="O-(5'-phospho-DNA)-tyrosine intermediate" evidence="15">
    <location>
        <position position="874"/>
    </location>
</feature>
<evidence type="ECO:0000256" key="17">
    <source>
        <dbReference type="SAM" id="Coils"/>
    </source>
</evidence>
<evidence type="ECO:0000256" key="3">
    <source>
        <dbReference type="ARBA" id="ARBA00001946"/>
    </source>
</evidence>
<dbReference type="InterPro" id="IPR013758">
    <property type="entry name" value="Topo_IIA_A/C_ab"/>
</dbReference>
<comment type="subunit">
    <text evidence="16">Homodimer.</text>
</comment>
<evidence type="ECO:0000256" key="14">
    <source>
        <dbReference type="ARBA" id="ARBA00053943"/>
    </source>
</evidence>
<feature type="domain" description="Topo IIA-type catalytic" evidence="20">
    <location>
        <begin position="784"/>
        <end position="1229"/>
    </location>
</feature>
<dbReference type="GO" id="GO:0005524">
    <property type="term" value="F:ATP binding"/>
    <property type="evidence" value="ECO:0007669"/>
    <property type="project" value="UniProtKB-UniRule"/>
</dbReference>
<dbReference type="SUPFAM" id="SSF56719">
    <property type="entry name" value="Type II DNA topoisomerase"/>
    <property type="match status" value="1"/>
</dbReference>
<protein>
    <recommendedName>
        <fullName evidence="6 16">DNA topoisomerase 2</fullName>
        <ecNumber evidence="5 16">5.6.2.2</ecNumber>
    </recommendedName>
</protein>
<dbReference type="Pfam" id="PF02518">
    <property type="entry name" value="HATPase_c"/>
    <property type="match status" value="1"/>
</dbReference>
<feature type="domain" description="Toprim" evidence="19">
    <location>
        <begin position="538"/>
        <end position="652"/>
    </location>
</feature>
<feature type="compositionally biased region" description="Low complexity" evidence="18">
    <location>
        <begin position="1499"/>
        <end position="1510"/>
    </location>
</feature>
<dbReference type="Gene3D" id="3.30.230.10">
    <property type="match status" value="1"/>
</dbReference>
<comment type="cofactor">
    <cofactor evidence="2">
        <name>Ca(2+)</name>
        <dbReference type="ChEBI" id="CHEBI:29108"/>
    </cofactor>
</comment>
<evidence type="ECO:0000256" key="10">
    <source>
        <dbReference type="ARBA" id="ARBA00022842"/>
    </source>
</evidence>
<comment type="catalytic activity">
    <reaction evidence="1 15 16">
        <text>ATP-dependent breakage, passage and rejoining of double-stranded DNA.</text>
        <dbReference type="EC" id="5.6.2.2"/>
    </reaction>
</comment>
<dbReference type="PROSITE" id="PS00177">
    <property type="entry name" value="TOPOISOMERASE_II"/>
    <property type="match status" value="1"/>
</dbReference>
<evidence type="ECO:0000256" key="11">
    <source>
        <dbReference type="ARBA" id="ARBA00023029"/>
    </source>
</evidence>